<dbReference type="InterPro" id="IPR020590">
    <property type="entry name" value="Guanylate_kinase_CS"/>
</dbReference>
<evidence type="ECO:0000256" key="6">
    <source>
        <dbReference type="ARBA" id="ARBA00022777"/>
    </source>
</evidence>
<dbReference type="FunFam" id="3.40.50.300:FF:000776">
    <property type="entry name" value="Guanylate kinase 2"/>
    <property type="match status" value="1"/>
</dbReference>
<dbReference type="InterPro" id="IPR008145">
    <property type="entry name" value="GK/Ca_channel_bsu"/>
</dbReference>
<evidence type="ECO:0000259" key="9">
    <source>
        <dbReference type="PROSITE" id="PS50052"/>
    </source>
</evidence>
<dbReference type="NCBIfam" id="TIGR03263">
    <property type="entry name" value="guanyl_kin"/>
    <property type="match status" value="1"/>
</dbReference>
<dbReference type="InterPro" id="IPR017665">
    <property type="entry name" value="Guanylate_kinase"/>
</dbReference>
<dbReference type="AlphaFoldDB" id="A0A2J5I0V5"/>
<dbReference type="PANTHER" id="PTHR23117">
    <property type="entry name" value="GUANYLATE KINASE-RELATED"/>
    <property type="match status" value="1"/>
</dbReference>
<evidence type="ECO:0000256" key="3">
    <source>
        <dbReference type="ARBA" id="ARBA00016296"/>
    </source>
</evidence>
<dbReference type="Pfam" id="PF00625">
    <property type="entry name" value="Guanylate_kin"/>
    <property type="match status" value="1"/>
</dbReference>
<dbReference type="InterPro" id="IPR027417">
    <property type="entry name" value="P-loop_NTPase"/>
</dbReference>
<sequence>MYSLLLIKPKSSPSHQPLVISGPSGVGKGTLIQRLINTHPNTFALTVSHTTREPRPGETDGVAYHFVSHDAFLSLISQNAFVEHAFFSGNHYGTSKKTITDQVAKGLIVVLDIEMDGVRQMRESNGSSSSVDARYVYIKPPSLESLEARLRGRGTEKEDDIQKRLAQARRELEYAEQGVHDKVIVNDDVDRAYKELEGFVFGSIL</sequence>
<evidence type="ECO:0000313" key="11">
    <source>
        <dbReference type="Proteomes" id="UP000235023"/>
    </source>
</evidence>
<evidence type="ECO:0000256" key="2">
    <source>
        <dbReference type="ARBA" id="ARBA00012961"/>
    </source>
</evidence>
<dbReference type="GO" id="GO:0005829">
    <property type="term" value="C:cytosol"/>
    <property type="evidence" value="ECO:0007669"/>
    <property type="project" value="TreeGrafter"/>
</dbReference>
<dbReference type="SMART" id="SM00072">
    <property type="entry name" value="GuKc"/>
    <property type="match status" value="1"/>
</dbReference>
<keyword evidence="7" id="KW-0067">ATP-binding</keyword>
<accession>A0A2J5I0V5</accession>
<comment type="similarity">
    <text evidence="1">Belongs to the guanylate kinase family.</text>
</comment>
<dbReference type="HAMAP" id="MF_00328">
    <property type="entry name" value="Guanylate_kinase"/>
    <property type="match status" value="1"/>
</dbReference>
<dbReference type="PROSITE" id="PS00856">
    <property type="entry name" value="GUANYLATE_KINASE_1"/>
    <property type="match status" value="1"/>
</dbReference>
<reference evidence="11" key="1">
    <citation type="submission" date="2017-12" db="EMBL/GenBank/DDBJ databases">
        <authorList>
            <consortium name="DOE Joint Genome Institute"/>
            <person name="Mondo S.J."/>
            <person name="Kjaerbolling I."/>
            <person name="Vesth T.C."/>
            <person name="Frisvad J.C."/>
            <person name="Nybo J.L."/>
            <person name="Theobald S."/>
            <person name="Kuo A."/>
            <person name="Bowyer P."/>
            <person name="Matsuda Y."/>
            <person name="Lyhne E.K."/>
            <person name="Kogle M.E."/>
            <person name="Clum A."/>
            <person name="Lipzen A."/>
            <person name="Salamov A."/>
            <person name="Ngan C.Y."/>
            <person name="Daum C."/>
            <person name="Chiniquy J."/>
            <person name="Barry K."/>
            <person name="LaButti K."/>
            <person name="Haridas S."/>
            <person name="Simmons B.A."/>
            <person name="Magnuson J.K."/>
            <person name="Mortensen U.H."/>
            <person name="Larsen T.O."/>
            <person name="Grigoriev I.V."/>
            <person name="Baker S.E."/>
            <person name="Andersen M.R."/>
            <person name="Nordberg H.P."/>
            <person name="Cantor M.N."/>
            <person name="Hua S.X."/>
        </authorList>
    </citation>
    <scope>NUCLEOTIDE SEQUENCE [LARGE SCALE GENOMIC DNA]</scope>
    <source>
        <strain evidence="11">IBT 19404</strain>
    </source>
</reference>
<gene>
    <name evidence="10" type="ORF">BDW42DRAFT_200099</name>
</gene>
<evidence type="ECO:0000256" key="7">
    <source>
        <dbReference type="ARBA" id="ARBA00022840"/>
    </source>
</evidence>
<dbReference type="PANTHER" id="PTHR23117:SF13">
    <property type="entry name" value="GUANYLATE KINASE"/>
    <property type="match status" value="1"/>
</dbReference>
<dbReference type="OrthoDB" id="6334211at2759"/>
<organism evidence="10 11">
    <name type="scientific">Aspergillus taichungensis</name>
    <dbReference type="NCBI Taxonomy" id="482145"/>
    <lineage>
        <taxon>Eukaryota</taxon>
        <taxon>Fungi</taxon>
        <taxon>Dikarya</taxon>
        <taxon>Ascomycota</taxon>
        <taxon>Pezizomycotina</taxon>
        <taxon>Eurotiomycetes</taxon>
        <taxon>Eurotiomycetidae</taxon>
        <taxon>Eurotiales</taxon>
        <taxon>Aspergillaceae</taxon>
        <taxon>Aspergillus</taxon>
        <taxon>Aspergillus subgen. Circumdati</taxon>
    </lineage>
</organism>
<evidence type="ECO:0000256" key="5">
    <source>
        <dbReference type="ARBA" id="ARBA00022741"/>
    </source>
</evidence>
<dbReference type="EC" id="2.7.4.8" evidence="2"/>
<keyword evidence="4" id="KW-0808">Transferase</keyword>
<dbReference type="Gene3D" id="3.40.50.300">
    <property type="entry name" value="P-loop containing nucleotide triphosphate hydrolases"/>
    <property type="match status" value="1"/>
</dbReference>
<keyword evidence="11" id="KW-1185">Reference proteome</keyword>
<name>A0A2J5I0V5_9EURO</name>
<dbReference type="GO" id="GO:0004385">
    <property type="term" value="F:GMP kinase activity"/>
    <property type="evidence" value="ECO:0007669"/>
    <property type="project" value="UniProtKB-EC"/>
</dbReference>
<dbReference type="PROSITE" id="PS50052">
    <property type="entry name" value="GUANYLATE_KINASE_2"/>
    <property type="match status" value="1"/>
</dbReference>
<dbReference type="SUPFAM" id="SSF52540">
    <property type="entry name" value="P-loop containing nucleoside triphosphate hydrolases"/>
    <property type="match status" value="1"/>
</dbReference>
<protein>
    <recommendedName>
        <fullName evidence="3">Guanylate kinase</fullName>
        <ecNumber evidence="2">2.7.4.8</ecNumber>
    </recommendedName>
    <alternativeName>
        <fullName evidence="8">GMP kinase</fullName>
    </alternativeName>
</protein>
<dbReference type="GO" id="GO:0005524">
    <property type="term" value="F:ATP binding"/>
    <property type="evidence" value="ECO:0007669"/>
    <property type="project" value="UniProtKB-KW"/>
</dbReference>
<evidence type="ECO:0000256" key="1">
    <source>
        <dbReference type="ARBA" id="ARBA00005790"/>
    </source>
</evidence>
<keyword evidence="5" id="KW-0547">Nucleotide-binding</keyword>
<dbReference type="InterPro" id="IPR008144">
    <property type="entry name" value="Guanylate_kin-like_dom"/>
</dbReference>
<dbReference type="EMBL" id="KZ559519">
    <property type="protein sequence ID" value="PLN83402.1"/>
    <property type="molecule type" value="Genomic_DNA"/>
</dbReference>
<proteinExistence type="inferred from homology"/>
<feature type="domain" description="Guanylate kinase-like" evidence="9">
    <location>
        <begin position="15"/>
        <end position="201"/>
    </location>
</feature>
<evidence type="ECO:0000256" key="8">
    <source>
        <dbReference type="ARBA" id="ARBA00030128"/>
    </source>
</evidence>
<evidence type="ECO:0000256" key="4">
    <source>
        <dbReference type="ARBA" id="ARBA00022679"/>
    </source>
</evidence>
<dbReference type="Proteomes" id="UP000235023">
    <property type="component" value="Unassembled WGS sequence"/>
</dbReference>
<dbReference type="CDD" id="cd00071">
    <property type="entry name" value="GMPK"/>
    <property type="match status" value="1"/>
</dbReference>
<keyword evidence="6 10" id="KW-0418">Kinase</keyword>
<evidence type="ECO:0000313" key="10">
    <source>
        <dbReference type="EMBL" id="PLN83402.1"/>
    </source>
</evidence>